<dbReference type="CDD" id="cd10549">
    <property type="entry name" value="MtMvhB_like"/>
    <property type="match status" value="1"/>
</dbReference>
<dbReference type="PROSITE" id="PS51379">
    <property type="entry name" value="4FE4S_FER_2"/>
    <property type="match status" value="6"/>
</dbReference>
<feature type="domain" description="4Fe-4S ferredoxin-type" evidence="1">
    <location>
        <begin position="63"/>
        <end position="93"/>
    </location>
</feature>
<proteinExistence type="predicted"/>
<sequence length="292" mass="33831">FRMEGTDIRDLEEYPHLESHIRVNERCIPCLICERACPKDAIKLELSIQKREDIIPFDDTAEGEIRIDCDKCNRCGICSRFCDAFVLIERDPEDITPESPEEFEPLMIDLDKCDYCTLCADLCPEDAIEVVCHLRKERIEIEPPKIEGEILIDDNICNRCGWCVFRCPYGAIELEKPFEGDISIIERRLPECDPVGCHACINICPSRAWYIPQNDKIAVEESLCTYCGACVNACRFDVIDVVRSSVRHTPLADLPWKNQWLETIEIIKGEREERSYKNLRFFRKGEEGIVFR</sequence>
<name>A0A7C0X188_9EURY</name>
<dbReference type="Pfam" id="PF12798">
    <property type="entry name" value="Fer4_3"/>
    <property type="match status" value="1"/>
</dbReference>
<evidence type="ECO:0000259" key="1">
    <source>
        <dbReference type="PROSITE" id="PS51379"/>
    </source>
</evidence>
<feature type="domain" description="4Fe-4S ferredoxin-type" evidence="1">
    <location>
        <begin position="183"/>
        <end position="214"/>
    </location>
</feature>
<dbReference type="EMBL" id="DQZR01000163">
    <property type="protein sequence ID" value="HDM36365.1"/>
    <property type="molecule type" value="Genomic_DNA"/>
</dbReference>
<feature type="non-terminal residue" evidence="2">
    <location>
        <position position="1"/>
    </location>
</feature>
<feature type="domain" description="4Fe-4S ferredoxin-type" evidence="1">
    <location>
        <begin position="104"/>
        <end position="133"/>
    </location>
</feature>
<feature type="domain" description="4Fe-4S ferredoxin-type" evidence="1">
    <location>
        <begin position="215"/>
        <end position="244"/>
    </location>
</feature>
<dbReference type="InterPro" id="IPR017900">
    <property type="entry name" value="4Fe4S_Fe_S_CS"/>
</dbReference>
<reference evidence="2" key="1">
    <citation type="journal article" date="2020" name="mSystems">
        <title>Genome- and Community-Level Interaction Insights into Carbon Utilization and Element Cycling Functions of Hydrothermarchaeota in Hydrothermal Sediment.</title>
        <authorList>
            <person name="Zhou Z."/>
            <person name="Liu Y."/>
            <person name="Xu W."/>
            <person name="Pan J."/>
            <person name="Luo Z.H."/>
            <person name="Li M."/>
        </authorList>
    </citation>
    <scope>NUCLEOTIDE SEQUENCE [LARGE SCALE GENOMIC DNA]</scope>
    <source>
        <strain evidence="2">HyVt-185</strain>
    </source>
</reference>
<dbReference type="Gene3D" id="3.30.70.20">
    <property type="match status" value="4"/>
</dbReference>
<protein>
    <submittedName>
        <fullName evidence="2">4Fe-4S dicluster domain-containing protein</fullName>
    </submittedName>
</protein>
<dbReference type="Proteomes" id="UP000885863">
    <property type="component" value="Unassembled WGS sequence"/>
</dbReference>
<dbReference type="InterPro" id="IPR052977">
    <property type="entry name" value="Polyferredoxin-like_ET"/>
</dbReference>
<gene>
    <name evidence="2" type="ORF">ENG09_03810</name>
</gene>
<dbReference type="GO" id="GO:0016491">
    <property type="term" value="F:oxidoreductase activity"/>
    <property type="evidence" value="ECO:0007669"/>
    <property type="project" value="UniProtKB-ARBA"/>
</dbReference>
<evidence type="ECO:0000313" key="2">
    <source>
        <dbReference type="EMBL" id="HDM36365.1"/>
    </source>
</evidence>
<dbReference type="InterPro" id="IPR043256">
    <property type="entry name" value="MvhB-like"/>
</dbReference>
<dbReference type="SUPFAM" id="SSF54862">
    <property type="entry name" value="4Fe-4S ferredoxins"/>
    <property type="match status" value="2"/>
</dbReference>
<feature type="domain" description="4Fe-4S ferredoxin-type" evidence="1">
    <location>
        <begin position="148"/>
        <end position="177"/>
    </location>
</feature>
<comment type="caution">
    <text evidence="2">The sequence shown here is derived from an EMBL/GenBank/DDBJ whole genome shotgun (WGS) entry which is preliminary data.</text>
</comment>
<feature type="domain" description="4Fe-4S ferredoxin-type" evidence="1">
    <location>
        <begin position="19"/>
        <end position="47"/>
    </location>
</feature>
<dbReference type="PANTHER" id="PTHR43193:SF2">
    <property type="entry name" value="POLYFERREDOXIN PROTEIN FWDF"/>
    <property type="match status" value="1"/>
</dbReference>
<dbReference type="PANTHER" id="PTHR43193">
    <property type="match status" value="1"/>
</dbReference>
<dbReference type="PROSITE" id="PS00198">
    <property type="entry name" value="4FE4S_FER_1"/>
    <property type="match status" value="2"/>
</dbReference>
<dbReference type="Pfam" id="PF00037">
    <property type="entry name" value="Fer4"/>
    <property type="match status" value="3"/>
</dbReference>
<organism evidence="2">
    <name type="scientific">Candidatus Syntropharchaeum butanivorans</name>
    <dbReference type="NCBI Taxonomy" id="1839936"/>
    <lineage>
        <taxon>Archaea</taxon>
        <taxon>Methanobacteriati</taxon>
        <taxon>Methanobacteriota</taxon>
        <taxon>Stenosarchaea group</taxon>
        <taxon>Methanomicrobia</taxon>
        <taxon>Methanosarcinales</taxon>
        <taxon>ANME-2 cluster</taxon>
        <taxon>Candidatus Syntropharchaeum</taxon>
    </lineage>
</organism>
<dbReference type="PIRSF" id="PIRSF005658">
    <property type="entry name" value="FwdF"/>
    <property type="match status" value="1"/>
</dbReference>
<dbReference type="InterPro" id="IPR017896">
    <property type="entry name" value="4Fe4S_Fe-S-bd"/>
</dbReference>
<dbReference type="AlphaFoldDB" id="A0A7C0X188"/>
<accession>A0A7C0X188</accession>